<keyword evidence="4 5" id="KW-0071">Autoinducer synthesis</keyword>
<reference evidence="7" key="1">
    <citation type="submission" date="2006-03" db="EMBL/GenBank/DDBJ databases">
        <title>Complete sequence of Rhodopseudomonas palustris BisB18.</title>
        <authorList>
            <consortium name="US DOE Joint Genome Institute"/>
            <person name="Copeland A."/>
            <person name="Lucas S."/>
            <person name="Lapidus A."/>
            <person name="Barry K."/>
            <person name="Detter J.C."/>
            <person name="Glavina del Rio T."/>
            <person name="Hammon N."/>
            <person name="Israni S."/>
            <person name="Dalin E."/>
            <person name="Tice H."/>
            <person name="Pitluck S."/>
            <person name="Chain P."/>
            <person name="Malfatti S."/>
            <person name="Shin M."/>
            <person name="Vergez L."/>
            <person name="Schmutz J."/>
            <person name="Larimer F."/>
            <person name="Land M."/>
            <person name="Hauser L."/>
            <person name="Pelletier D.A."/>
            <person name="Kyrpides N."/>
            <person name="Anderson I."/>
            <person name="Oda Y."/>
            <person name="Harwood C.S."/>
            <person name="Richardson P."/>
        </authorList>
    </citation>
    <scope>NUCLEOTIDE SEQUENCE [LARGE SCALE GENOMIC DNA]</scope>
    <source>
        <strain evidence="7">BisB18</strain>
    </source>
</reference>
<dbReference type="GO" id="GO:0009372">
    <property type="term" value="P:quorum sensing"/>
    <property type="evidence" value="ECO:0007669"/>
    <property type="project" value="UniProtKB-UniRule"/>
</dbReference>
<dbReference type="EMBL" id="CP000301">
    <property type="protein sequence ID" value="ABD87584.1"/>
    <property type="molecule type" value="Genomic_DNA"/>
</dbReference>
<evidence type="ECO:0000256" key="4">
    <source>
        <dbReference type="ARBA" id="ARBA00022929"/>
    </source>
</evidence>
<dbReference type="GO" id="GO:0007165">
    <property type="term" value="P:signal transduction"/>
    <property type="evidence" value="ECO:0007669"/>
    <property type="project" value="TreeGrafter"/>
</dbReference>
<dbReference type="AlphaFoldDB" id="Q216V2"/>
<dbReference type="HOGENOM" id="CLU_085711_4_0_5"/>
<dbReference type="PANTHER" id="PTHR39322:SF1">
    <property type="entry name" value="ISOVALERYL-HOMOSERINE LACTONE SYNTHASE"/>
    <property type="match status" value="1"/>
</dbReference>
<evidence type="ECO:0000256" key="1">
    <source>
        <dbReference type="ARBA" id="ARBA00022654"/>
    </source>
</evidence>
<proteinExistence type="inferred from homology"/>
<dbReference type="SUPFAM" id="SSF55729">
    <property type="entry name" value="Acyl-CoA N-acyltransferases (Nat)"/>
    <property type="match status" value="1"/>
</dbReference>
<dbReference type="KEGG" id="rpc:RPC_2029"/>
<accession>Q216V2</accession>
<feature type="region of interest" description="Disordered" evidence="6">
    <location>
        <begin position="194"/>
        <end position="216"/>
    </location>
</feature>
<evidence type="ECO:0000313" key="7">
    <source>
        <dbReference type="EMBL" id="ABD87584.1"/>
    </source>
</evidence>
<dbReference type="GO" id="GO:0016740">
    <property type="term" value="F:transferase activity"/>
    <property type="evidence" value="ECO:0007669"/>
    <property type="project" value="UniProtKB-KW"/>
</dbReference>
<keyword evidence="2" id="KW-0808">Transferase</keyword>
<evidence type="ECO:0000256" key="2">
    <source>
        <dbReference type="ARBA" id="ARBA00022679"/>
    </source>
</evidence>
<evidence type="ECO:0000256" key="5">
    <source>
        <dbReference type="PROSITE-ProRule" id="PRU00533"/>
    </source>
</evidence>
<dbReference type="InterPro" id="IPR001690">
    <property type="entry name" value="Autoind_synthase"/>
</dbReference>
<dbReference type="PANTHER" id="PTHR39322">
    <property type="entry name" value="ACYL-HOMOSERINE-LACTONE SYNTHASE"/>
    <property type="match status" value="1"/>
</dbReference>
<name>Q216V2_RHOPB</name>
<gene>
    <name evidence="7" type="ordered locus">RPC_2029</name>
</gene>
<dbReference type="InterPro" id="IPR016181">
    <property type="entry name" value="Acyl_CoA_acyltransferase"/>
</dbReference>
<dbReference type="RefSeq" id="WP_011472485.1">
    <property type="nucleotide sequence ID" value="NC_007925.1"/>
</dbReference>
<evidence type="ECO:0000256" key="3">
    <source>
        <dbReference type="ARBA" id="ARBA00022691"/>
    </source>
</evidence>
<dbReference type="Gene3D" id="3.40.630.30">
    <property type="match status" value="1"/>
</dbReference>
<evidence type="ECO:0000256" key="6">
    <source>
        <dbReference type="SAM" id="MobiDB-lite"/>
    </source>
</evidence>
<dbReference type="PRINTS" id="PR01549">
    <property type="entry name" value="AUTOINDCRSYN"/>
</dbReference>
<comment type="similarity">
    <text evidence="5">Belongs to the autoinducer synthase family.</text>
</comment>
<dbReference type="PROSITE" id="PS51187">
    <property type="entry name" value="AUTOINDUCER_SYNTH_2"/>
    <property type="match status" value="1"/>
</dbReference>
<keyword evidence="1 5" id="KW-0673">Quorum sensing</keyword>
<dbReference type="eggNOG" id="COG3916">
    <property type="taxonomic scope" value="Bacteria"/>
</dbReference>
<sequence>MLKVLTRRDATNPLFDQMFRARAIVLRDRLGWSLNVVDGMEIDYYDTQADPIYLVTLDDCGFSTGSLRLLRANGQCMLDNEFRDFFDPPVEIQSPLAWECTRFCVHPTVPPGAAHAVAVELLAGLCDLALRSRIDRIVGVYDAAMSRVYRRIGWSPVVLARSRAEVGHLYAGRWMVSPQVSHDLQQRVRKAQLARGDALSNRPVPDDRPALGGLTP</sequence>
<keyword evidence="3" id="KW-0949">S-adenosyl-L-methionine</keyword>
<organism evidence="7">
    <name type="scientific">Rhodopseudomonas palustris (strain BisB18)</name>
    <dbReference type="NCBI Taxonomy" id="316056"/>
    <lineage>
        <taxon>Bacteria</taxon>
        <taxon>Pseudomonadati</taxon>
        <taxon>Pseudomonadota</taxon>
        <taxon>Alphaproteobacteria</taxon>
        <taxon>Hyphomicrobiales</taxon>
        <taxon>Nitrobacteraceae</taxon>
        <taxon>Rhodopseudomonas</taxon>
    </lineage>
</organism>
<dbReference type="Pfam" id="PF00765">
    <property type="entry name" value="Autoind_synth"/>
    <property type="match status" value="1"/>
</dbReference>
<protein>
    <submittedName>
        <fullName evidence="7">Autoinducer synthesis protein</fullName>
    </submittedName>
</protein>
<dbReference type="OrthoDB" id="6169313at2"/>
<dbReference type="STRING" id="316056.RPC_2029"/>